<evidence type="ECO:0000256" key="1">
    <source>
        <dbReference type="ARBA" id="ARBA00004752"/>
    </source>
</evidence>
<evidence type="ECO:0000256" key="4">
    <source>
        <dbReference type="ARBA" id="ARBA00022960"/>
    </source>
</evidence>
<dbReference type="EMBL" id="JAUSZT010000003">
    <property type="protein sequence ID" value="MDQ0996823.1"/>
    <property type="molecule type" value="Genomic_DNA"/>
</dbReference>
<proteinExistence type="inferred from homology"/>
<keyword evidence="5 7" id="KW-0573">Peptidoglycan synthesis</keyword>
<keyword evidence="4 7" id="KW-0133">Cell shape</keyword>
<keyword evidence="11" id="KW-0378">Hydrolase</keyword>
<organism evidence="11 12">
    <name type="scientific">Phyllobacterium ifriqiyense</name>
    <dbReference type="NCBI Taxonomy" id="314238"/>
    <lineage>
        <taxon>Bacteria</taxon>
        <taxon>Pseudomonadati</taxon>
        <taxon>Pseudomonadota</taxon>
        <taxon>Alphaproteobacteria</taxon>
        <taxon>Hyphomicrobiales</taxon>
        <taxon>Phyllobacteriaceae</taxon>
        <taxon>Phyllobacterium</taxon>
    </lineage>
</organism>
<evidence type="ECO:0000256" key="7">
    <source>
        <dbReference type="PROSITE-ProRule" id="PRU01373"/>
    </source>
</evidence>
<keyword evidence="12" id="KW-1185">Reference proteome</keyword>
<dbReference type="InterPro" id="IPR050979">
    <property type="entry name" value="LD-transpeptidase"/>
</dbReference>
<evidence type="ECO:0000256" key="6">
    <source>
        <dbReference type="ARBA" id="ARBA00023316"/>
    </source>
</evidence>
<keyword evidence="6 7" id="KW-0961">Cell wall biogenesis/degradation</keyword>
<evidence type="ECO:0000256" key="9">
    <source>
        <dbReference type="SAM" id="SignalP"/>
    </source>
</evidence>
<accession>A0ABU0S7T3</accession>
<comment type="similarity">
    <text evidence="2">Belongs to the YkuD family.</text>
</comment>
<dbReference type="SUPFAM" id="SSF141523">
    <property type="entry name" value="L,D-transpeptidase catalytic domain-like"/>
    <property type="match status" value="1"/>
</dbReference>
<name>A0ABU0S7T3_9HYPH</name>
<protein>
    <submittedName>
        <fullName evidence="11">Lipoprotein-anchoring transpeptidase ErfK/SrfK</fullName>
    </submittedName>
</protein>
<dbReference type="RefSeq" id="WP_370878731.1">
    <property type="nucleotide sequence ID" value="NZ_JAUSZT010000003.1"/>
</dbReference>
<evidence type="ECO:0000256" key="3">
    <source>
        <dbReference type="ARBA" id="ARBA00022679"/>
    </source>
</evidence>
<dbReference type="InterPro" id="IPR038063">
    <property type="entry name" value="Transpep_catalytic_dom"/>
</dbReference>
<comment type="pathway">
    <text evidence="1 7">Cell wall biogenesis; peptidoglycan biosynthesis.</text>
</comment>
<evidence type="ECO:0000256" key="8">
    <source>
        <dbReference type="SAM" id="MobiDB-lite"/>
    </source>
</evidence>
<dbReference type="CDD" id="cd16913">
    <property type="entry name" value="YkuD_like"/>
    <property type="match status" value="1"/>
</dbReference>
<sequence length="463" mass="49836">MTFYRGSLMKILLAASAGTIGMGMAAAEPGVNANNQKSFEVAQLFEPQERRPRREAFRSYFDEYGRRVTVDRRGRIVSVEEPQNDQYGESPDYFPEAPQDPYGTGAIPNDPYGGQPSGPSEQDYGSVSREPLPPANGEPGLQPSDPNLIDPDFPADGLSDAPQEQIPAHPNPAPTVELPKGQGAKAKITAIQVLLDRIGVSPGVIDGHKGGNVDKAVAAFEEMTGQQFDPLNEEGINASLEQTGGPAFTSYTISSEDAAYPYVASIPEDYAHKAQLERMAFTSVTELLAERFHMDENYLKEINPGVDFNTPGVTIQVVNTGQNAGGAVTKIIADKGRKQVRGYNAEGKLIVAYPATIGSTDTPSPSGTVQVERIALNPNYTYNPKLNFKQGENDKVLTIPPGPNGPVGTVWIALSKPTYGIHGTPEPSKIGKTNSHGCVRLTNWDATELSKLVQKGVTVEFHE</sequence>
<dbReference type="PANTHER" id="PTHR30582:SF30">
    <property type="entry name" value="BLR4375 PROTEIN"/>
    <property type="match status" value="1"/>
</dbReference>
<dbReference type="Pfam" id="PF03734">
    <property type="entry name" value="YkuD"/>
    <property type="match status" value="1"/>
</dbReference>
<evidence type="ECO:0000259" key="10">
    <source>
        <dbReference type="PROSITE" id="PS52029"/>
    </source>
</evidence>
<dbReference type="PROSITE" id="PS52029">
    <property type="entry name" value="LD_TPASE"/>
    <property type="match status" value="1"/>
</dbReference>
<evidence type="ECO:0000256" key="5">
    <source>
        <dbReference type="ARBA" id="ARBA00022984"/>
    </source>
</evidence>
<dbReference type="InterPro" id="IPR005490">
    <property type="entry name" value="LD_TPept_cat_dom"/>
</dbReference>
<dbReference type="Gene3D" id="2.40.440.10">
    <property type="entry name" value="L,D-transpeptidase catalytic domain-like"/>
    <property type="match status" value="1"/>
</dbReference>
<dbReference type="GO" id="GO:0016787">
    <property type="term" value="F:hydrolase activity"/>
    <property type="evidence" value="ECO:0007669"/>
    <property type="project" value="UniProtKB-KW"/>
</dbReference>
<dbReference type="Proteomes" id="UP001237780">
    <property type="component" value="Unassembled WGS sequence"/>
</dbReference>
<reference evidence="11 12" key="1">
    <citation type="submission" date="2023-07" db="EMBL/GenBank/DDBJ databases">
        <title>Comparative genomics of wheat-associated soil bacteria to identify genetic determinants of phenazine resistance.</title>
        <authorList>
            <person name="Mouncey N."/>
        </authorList>
    </citation>
    <scope>NUCLEOTIDE SEQUENCE [LARGE SCALE GENOMIC DNA]</scope>
    <source>
        <strain evidence="11 12">W4I11</strain>
    </source>
</reference>
<keyword evidence="11" id="KW-0449">Lipoprotein</keyword>
<evidence type="ECO:0000256" key="2">
    <source>
        <dbReference type="ARBA" id="ARBA00005992"/>
    </source>
</evidence>
<feature type="chain" id="PRO_5047139418" evidence="9">
    <location>
        <begin position="26"/>
        <end position="463"/>
    </location>
</feature>
<feature type="active site" description="Nucleophile" evidence="7">
    <location>
        <position position="438"/>
    </location>
</feature>
<feature type="active site" description="Proton donor/acceptor" evidence="7">
    <location>
        <position position="422"/>
    </location>
</feature>
<evidence type="ECO:0000313" key="12">
    <source>
        <dbReference type="Proteomes" id="UP001237780"/>
    </source>
</evidence>
<feature type="signal peptide" evidence="9">
    <location>
        <begin position="1"/>
        <end position="25"/>
    </location>
</feature>
<dbReference type="PANTHER" id="PTHR30582">
    <property type="entry name" value="L,D-TRANSPEPTIDASE"/>
    <property type="match status" value="1"/>
</dbReference>
<feature type="region of interest" description="Disordered" evidence="8">
    <location>
        <begin position="76"/>
        <end position="171"/>
    </location>
</feature>
<gene>
    <name evidence="11" type="ORF">QFZ34_002005</name>
</gene>
<evidence type="ECO:0000313" key="11">
    <source>
        <dbReference type="EMBL" id="MDQ0996823.1"/>
    </source>
</evidence>
<feature type="domain" description="L,D-TPase catalytic" evidence="10">
    <location>
        <begin position="329"/>
        <end position="462"/>
    </location>
</feature>
<keyword evidence="9" id="KW-0732">Signal</keyword>
<comment type="caution">
    <text evidence="11">The sequence shown here is derived from an EMBL/GenBank/DDBJ whole genome shotgun (WGS) entry which is preliminary data.</text>
</comment>
<keyword evidence="3" id="KW-0808">Transferase</keyword>